<proteinExistence type="predicted"/>
<gene>
    <name evidence="2" type="ORF">JSE7799_00738</name>
</gene>
<dbReference type="AlphaFoldDB" id="A0A0M7B7T2"/>
<reference evidence="2 3" key="1">
    <citation type="submission" date="2015-09" db="EMBL/GenBank/DDBJ databases">
        <authorList>
            <person name="Jackson K.R."/>
            <person name="Lunt B.L."/>
            <person name="Fisher J.N.B."/>
            <person name="Gardner A.V."/>
            <person name="Bailey M.E."/>
            <person name="Deus L.M."/>
            <person name="Earl A.S."/>
            <person name="Gibby P.D."/>
            <person name="Hartmann K.A."/>
            <person name="Liu J.E."/>
            <person name="Manci A.M."/>
            <person name="Nielsen D.A."/>
            <person name="Solomon M.B."/>
            <person name="Breakwell D.P."/>
            <person name="Burnett S.H."/>
            <person name="Grose J.H."/>
        </authorList>
    </citation>
    <scope>NUCLEOTIDE SEQUENCE [LARGE SCALE GENOMIC DNA]</scope>
    <source>
        <strain evidence="2 3">CECT 7799</strain>
    </source>
</reference>
<feature type="region of interest" description="Disordered" evidence="1">
    <location>
        <begin position="169"/>
        <end position="191"/>
    </location>
</feature>
<protein>
    <submittedName>
        <fullName evidence="2">Uncharacterized protein</fullName>
    </submittedName>
</protein>
<name>A0A0M7B7T2_9RHOB</name>
<keyword evidence="3" id="KW-1185">Reference proteome</keyword>
<sequence length="225" mass="25082">MTEDTSGTRAVLTLAPIGRDAEIACGLLDNAGLPCLPATDLADLLKIPLEDLSALVLSEEFLTCEVVRRLTDLLDAQPYWSSLPVILLVDPERRRTVSGTKDHMTSFSTRPGVVMLERPMRTAVFISIARAAFDARQRPFQLRDELEARRRAESRAQTLAGEMAHRVSRTPSRLQAASRRRPSARRTCSRRAGARFSVGWPRWPTDQRLDREGHCVFDGVPSACD</sequence>
<dbReference type="STRING" id="313367.JSE7799_00738"/>
<feature type="compositionally biased region" description="Basic residues" evidence="1">
    <location>
        <begin position="178"/>
        <end position="191"/>
    </location>
</feature>
<dbReference type="Proteomes" id="UP000049455">
    <property type="component" value="Unassembled WGS sequence"/>
</dbReference>
<evidence type="ECO:0000313" key="2">
    <source>
        <dbReference type="EMBL" id="CUH26529.1"/>
    </source>
</evidence>
<dbReference type="EMBL" id="CYPR01000043">
    <property type="protein sequence ID" value="CUH26529.1"/>
    <property type="molecule type" value="Genomic_DNA"/>
</dbReference>
<evidence type="ECO:0000256" key="1">
    <source>
        <dbReference type="SAM" id="MobiDB-lite"/>
    </source>
</evidence>
<evidence type="ECO:0000313" key="3">
    <source>
        <dbReference type="Proteomes" id="UP000049455"/>
    </source>
</evidence>
<organism evidence="2 3">
    <name type="scientific">Jannaschia seosinensis</name>
    <dbReference type="NCBI Taxonomy" id="313367"/>
    <lineage>
        <taxon>Bacteria</taxon>
        <taxon>Pseudomonadati</taxon>
        <taxon>Pseudomonadota</taxon>
        <taxon>Alphaproteobacteria</taxon>
        <taxon>Rhodobacterales</taxon>
        <taxon>Roseobacteraceae</taxon>
        <taxon>Jannaschia</taxon>
    </lineage>
</organism>
<accession>A0A0M7B7T2</accession>